<dbReference type="Proteomes" id="UP000355283">
    <property type="component" value="Unassembled WGS sequence"/>
</dbReference>
<feature type="repeat" description="ANK" evidence="3">
    <location>
        <begin position="123"/>
        <end position="155"/>
    </location>
</feature>
<feature type="compositionally biased region" description="Low complexity" evidence="4">
    <location>
        <begin position="389"/>
        <end position="398"/>
    </location>
</feature>
<feature type="repeat" description="ANK" evidence="3">
    <location>
        <begin position="90"/>
        <end position="122"/>
    </location>
</feature>
<evidence type="ECO:0000256" key="2">
    <source>
        <dbReference type="ARBA" id="ARBA00023043"/>
    </source>
</evidence>
<dbReference type="PANTHER" id="PTHR24124">
    <property type="entry name" value="ANKYRIN REPEAT FAMILY A"/>
    <property type="match status" value="1"/>
</dbReference>
<organism evidence="5 6">
    <name type="scientific">Nannochloropsis salina CCMP1776</name>
    <dbReference type="NCBI Taxonomy" id="1027361"/>
    <lineage>
        <taxon>Eukaryota</taxon>
        <taxon>Sar</taxon>
        <taxon>Stramenopiles</taxon>
        <taxon>Ochrophyta</taxon>
        <taxon>Eustigmatophyceae</taxon>
        <taxon>Eustigmatales</taxon>
        <taxon>Monodopsidaceae</taxon>
        <taxon>Microchloropsis</taxon>
        <taxon>Microchloropsis salina</taxon>
    </lineage>
</organism>
<evidence type="ECO:0000313" key="6">
    <source>
        <dbReference type="Proteomes" id="UP000355283"/>
    </source>
</evidence>
<dbReference type="PANTHER" id="PTHR24124:SF14">
    <property type="entry name" value="CHROMOSOME UNDETERMINED SCAFFOLD_25, WHOLE GENOME SHOTGUN SEQUENCE"/>
    <property type="match status" value="1"/>
</dbReference>
<feature type="region of interest" description="Disordered" evidence="4">
    <location>
        <begin position="313"/>
        <end position="340"/>
    </location>
</feature>
<dbReference type="SUPFAM" id="SSF48403">
    <property type="entry name" value="Ankyrin repeat"/>
    <property type="match status" value="1"/>
</dbReference>
<dbReference type="Pfam" id="PF12796">
    <property type="entry name" value="Ank_2"/>
    <property type="match status" value="1"/>
</dbReference>
<feature type="region of interest" description="Disordered" evidence="4">
    <location>
        <begin position="254"/>
        <end position="288"/>
    </location>
</feature>
<feature type="repeat" description="ANK" evidence="3">
    <location>
        <begin position="57"/>
        <end position="89"/>
    </location>
</feature>
<proteinExistence type="predicted"/>
<feature type="region of interest" description="Disordered" evidence="4">
    <location>
        <begin position="188"/>
        <end position="235"/>
    </location>
</feature>
<keyword evidence="2 3" id="KW-0040">ANK repeat</keyword>
<evidence type="ECO:0000256" key="3">
    <source>
        <dbReference type="PROSITE-ProRule" id="PRU00023"/>
    </source>
</evidence>
<accession>A0A4D9CZW4</accession>
<feature type="compositionally biased region" description="Pro residues" evidence="4">
    <location>
        <begin position="197"/>
        <end position="208"/>
    </location>
</feature>
<dbReference type="GO" id="GO:0010468">
    <property type="term" value="P:regulation of gene expression"/>
    <property type="evidence" value="ECO:0007669"/>
    <property type="project" value="TreeGrafter"/>
</dbReference>
<dbReference type="OrthoDB" id="184751at2759"/>
<dbReference type="AlphaFoldDB" id="A0A4D9CZW4"/>
<evidence type="ECO:0000256" key="4">
    <source>
        <dbReference type="SAM" id="MobiDB-lite"/>
    </source>
</evidence>
<name>A0A4D9CZW4_9STRA</name>
<keyword evidence="1" id="KW-0677">Repeat</keyword>
<dbReference type="Pfam" id="PF13637">
    <property type="entry name" value="Ank_4"/>
    <property type="match status" value="1"/>
</dbReference>
<reference evidence="5 6" key="1">
    <citation type="submission" date="2019-01" db="EMBL/GenBank/DDBJ databases">
        <title>Nuclear Genome Assembly of the Microalgal Biofuel strain Nannochloropsis salina CCMP1776.</title>
        <authorList>
            <person name="Hovde B."/>
        </authorList>
    </citation>
    <scope>NUCLEOTIDE SEQUENCE [LARGE SCALE GENOMIC DNA]</scope>
    <source>
        <strain evidence="5 6">CCMP1776</strain>
    </source>
</reference>
<keyword evidence="6" id="KW-1185">Reference proteome</keyword>
<gene>
    <name evidence="5" type="ORF">NSK_006576</name>
</gene>
<dbReference type="SMART" id="SM00248">
    <property type="entry name" value="ANK"/>
    <property type="match status" value="4"/>
</dbReference>
<dbReference type="PROSITE" id="PS50088">
    <property type="entry name" value="ANK_REPEAT"/>
    <property type="match status" value="3"/>
</dbReference>
<protein>
    <submittedName>
        <fullName evidence="5">Uncharacterized protein</fullName>
    </submittedName>
</protein>
<dbReference type="PROSITE" id="PS50297">
    <property type="entry name" value="ANK_REP_REGION"/>
    <property type="match status" value="3"/>
</dbReference>
<sequence>MADPPGRPPPSPTMSQRLLGKEKRHSAIHSAAERGDLEEIKAAAILDSKVVNLKGHMGRTPLMCAARWGQLQAVQLLLYLGAPVEETDVANRTCLQWAIQYGRMEVARFLLRHGANLEHVDAAGMTPLHYAVSYLQSEAVKMLLALGASPCRKNVNGATPRALLARRAAVTAEVGVIEVLLQEAEATQELEKGSAPPRTPLPLTPPIALPSSFPTTASLLDSPAPEGDYPSHHPARTRKNTALFLAPPAPASVPLSMLSPPPSKIPRLLSPQPPPRQGAPGGSREAGGAEMTSMWMSTDESFHLEPNAMTMDGEGGREGGWEAGREGKGAAAHASFGVGDPGMVESCYSEADSGAERGYQGAGGSEWQPYTPALPWSSSWQQEQRPKPSHSSYSSSNSIQGNQACSLPSLGRTCGPGGGNPSPTAHALDPVGGVSYQEVCDDLDGLKDLAELFDA</sequence>
<dbReference type="InterPro" id="IPR036770">
    <property type="entry name" value="Ankyrin_rpt-contain_sf"/>
</dbReference>
<comment type="caution">
    <text evidence="5">The sequence shown here is derived from an EMBL/GenBank/DDBJ whole genome shotgun (WGS) entry which is preliminary data.</text>
</comment>
<dbReference type="EMBL" id="SDOX01000121">
    <property type="protein sequence ID" value="TFJ81908.1"/>
    <property type="molecule type" value="Genomic_DNA"/>
</dbReference>
<dbReference type="InterPro" id="IPR002110">
    <property type="entry name" value="Ankyrin_rpt"/>
</dbReference>
<dbReference type="GO" id="GO:0005634">
    <property type="term" value="C:nucleus"/>
    <property type="evidence" value="ECO:0007669"/>
    <property type="project" value="TreeGrafter"/>
</dbReference>
<feature type="region of interest" description="Disordered" evidence="4">
    <location>
        <begin position="373"/>
        <end position="430"/>
    </location>
</feature>
<evidence type="ECO:0000256" key="1">
    <source>
        <dbReference type="ARBA" id="ARBA00022737"/>
    </source>
</evidence>
<feature type="compositionally biased region" description="Basic and acidic residues" evidence="4">
    <location>
        <begin position="314"/>
        <end position="328"/>
    </location>
</feature>
<evidence type="ECO:0000313" key="5">
    <source>
        <dbReference type="EMBL" id="TFJ81908.1"/>
    </source>
</evidence>
<dbReference type="Gene3D" id="1.25.40.20">
    <property type="entry name" value="Ankyrin repeat-containing domain"/>
    <property type="match status" value="1"/>
</dbReference>